<comment type="function">
    <text evidence="3">Required for nuclear movement. May interact between microtubules and nuclei and/or may be involved in the generation of force used to move nuclei during interphase.</text>
</comment>
<evidence type="ECO:0000256" key="3">
    <source>
        <dbReference type="ARBA" id="ARBA00059400"/>
    </source>
</evidence>
<dbReference type="GeneID" id="28965108"/>
<dbReference type="KEGG" id="kdj:28965108"/>
<evidence type="ECO:0000256" key="5">
    <source>
        <dbReference type="SAM" id="MobiDB-lite"/>
    </source>
</evidence>
<dbReference type="CDD" id="cd06467">
    <property type="entry name" value="p23_NUDC_like"/>
    <property type="match status" value="1"/>
</dbReference>
<protein>
    <recommendedName>
        <fullName evidence="4">Nuclear movement protein nudC</fullName>
    </recommendedName>
</protein>
<evidence type="ECO:0000256" key="1">
    <source>
        <dbReference type="ARBA" id="ARBA00004496"/>
    </source>
</evidence>
<dbReference type="Gene3D" id="2.60.40.790">
    <property type="match status" value="1"/>
</dbReference>
<dbReference type="EMBL" id="KI894027">
    <property type="protein sequence ID" value="OBR89580.1"/>
    <property type="molecule type" value="Genomic_DNA"/>
</dbReference>
<dbReference type="GO" id="GO:0005737">
    <property type="term" value="C:cytoplasm"/>
    <property type="evidence" value="ECO:0007669"/>
    <property type="project" value="UniProtKB-SubCell"/>
</dbReference>
<dbReference type="PROSITE" id="PS51203">
    <property type="entry name" value="CS"/>
    <property type="match status" value="1"/>
</dbReference>
<feature type="domain" description="CS" evidence="6">
    <location>
        <begin position="33"/>
        <end position="126"/>
    </location>
</feature>
<dbReference type="PANTHER" id="PTHR12356:SF3">
    <property type="entry name" value="NUCLEAR MIGRATION PROTEIN NUDC"/>
    <property type="match status" value="1"/>
</dbReference>
<dbReference type="Pfam" id="PF04969">
    <property type="entry name" value="CS"/>
    <property type="match status" value="1"/>
</dbReference>
<gene>
    <name evidence="7" type="ORF">I303_01409</name>
    <name evidence="8" type="ORF">I303_101400</name>
</gene>
<dbReference type="FunFam" id="2.60.40.790:FF:000001">
    <property type="entry name" value="Nuclear migration protein nudC"/>
    <property type="match status" value="1"/>
</dbReference>
<reference evidence="8" key="3">
    <citation type="submission" date="2024-02" db="EMBL/GenBank/DDBJ databases">
        <title>Comparative genomics of Cryptococcus and Kwoniella reveals pathogenesis evolution and contrasting modes of karyotype evolution via chromosome fusion or intercentromeric recombination.</title>
        <authorList>
            <person name="Coelho M.A."/>
            <person name="David-Palma M."/>
            <person name="Shea T."/>
            <person name="Bowers K."/>
            <person name="McGinley-Smith S."/>
            <person name="Mohammad A.W."/>
            <person name="Gnirke A."/>
            <person name="Yurkov A.M."/>
            <person name="Nowrousian M."/>
            <person name="Sun S."/>
            <person name="Cuomo C.A."/>
            <person name="Heitman J."/>
        </authorList>
    </citation>
    <scope>NUCLEOTIDE SEQUENCE</scope>
    <source>
        <strain evidence="8">CBS 10117</strain>
    </source>
</reference>
<dbReference type="GO" id="GO:0051082">
    <property type="term" value="F:unfolded protein binding"/>
    <property type="evidence" value="ECO:0007669"/>
    <property type="project" value="TreeGrafter"/>
</dbReference>
<dbReference type="InterPro" id="IPR037898">
    <property type="entry name" value="NudC_fam"/>
</dbReference>
<accession>A0A1A6AHM7</accession>
<dbReference type="STRING" id="1296121.A0A1A6AHM7"/>
<dbReference type="AlphaFoldDB" id="A0A1A6AHM7"/>
<feature type="region of interest" description="Disordered" evidence="5">
    <location>
        <begin position="1"/>
        <end position="35"/>
    </location>
</feature>
<evidence type="ECO:0000256" key="2">
    <source>
        <dbReference type="ARBA" id="ARBA00022490"/>
    </source>
</evidence>
<keyword evidence="2" id="KW-0963">Cytoplasm</keyword>
<evidence type="ECO:0000313" key="9">
    <source>
        <dbReference type="Proteomes" id="UP000078595"/>
    </source>
</evidence>
<reference evidence="7" key="1">
    <citation type="submission" date="2013-07" db="EMBL/GenBank/DDBJ databases">
        <title>The Genome Sequence of Cryptococcus dejecticola CBS10117.</title>
        <authorList>
            <consortium name="The Broad Institute Genome Sequencing Platform"/>
            <person name="Cuomo C."/>
            <person name="Litvintseva A."/>
            <person name="Chen Y."/>
            <person name="Heitman J."/>
            <person name="Sun S."/>
            <person name="Springer D."/>
            <person name="Dromer F."/>
            <person name="Young S.K."/>
            <person name="Zeng Q."/>
            <person name="Gargeya S."/>
            <person name="Fitzgerald M."/>
            <person name="Abouelleil A."/>
            <person name="Alvarado L."/>
            <person name="Berlin A.M."/>
            <person name="Chapman S.B."/>
            <person name="Dewar J."/>
            <person name="Goldberg J."/>
            <person name="Griggs A."/>
            <person name="Gujja S."/>
            <person name="Hansen M."/>
            <person name="Howarth C."/>
            <person name="Imamovic A."/>
            <person name="Larimer J."/>
            <person name="McCowan C."/>
            <person name="Murphy C."/>
            <person name="Pearson M."/>
            <person name="Priest M."/>
            <person name="Roberts A."/>
            <person name="Saif S."/>
            <person name="Shea T."/>
            <person name="Sykes S."/>
            <person name="Wortman J."/>
            <person name="Nusbaum C."/>
            <person name="Birren B."/>
        </authorList>
    </citation>
    <scope>NUCLEOTIDE SEQUENCE [LARGE SCALE GENOMIC DNA]</scope>
    <source>
        <strain evidence="7">CBS 10117</strain>
    </source>
</reference>
<evidence type="ECO:0000313" key="8">
    <source>
        <dbReference type="EMBL" id="WWC58855.1"/>
    </source>
</evidence>
<reference evidence="8" key="2">
    <citation type="submission" date="2013-07" db="EMBL/GenBank/DDBJ databases">
        <authorList>
            <consortium name="The Broad Institute Genome Sequencing Platform"/>
            <person name="Cuomo C."/>
            <person name="Litvintseva A."/>
            <person name="Chen Y."/>
            <person name="Heitman J."/>
            <person name="Sun S."/>
            <person name="Springer D."/>
            <person name="Dromer F."/>
            <person name="Young S.K."/>
            <person name="Zeng Q."/>
            <person name="Gargeya S."/>
            <person name="Fitzgerald M."/>
            <person name="Abouelleil A."/>
            <person name="Alvarado L."/>
            <person name="Berlin A.M."/>
            <person name="Chapman S.B."/>
            <person name="Dewar J."/>
            <person name="Goldberg J."/>
            <person name="Griggs A."/>
            <person name="Gujja S."/>
            <person name="Hansen M."/>
            <person name="Howarth C."/>
            <person name="Imamovic A."/>
            <person name="Larimer J."/>
            <person name="McCowan C."/>
            <person name="Murphy C."/>
            <person name="Pearson M."/>
            <person name="Priest M."/>
            <person name="Roberts A."/>
            <person name="Saif S."/>
            <person name="Shea T."/>
            <person name="Sykes S."/>
            <person name="Wortman J."/>
            <person name="Nusbaum C."/>
            <person name="Birren B."/>
        </authorList>
    </citation>
    <scope>NUCLEOTIDE SEQUENCE</scope>
    <source>
        <strain evidence="8">CBS 10117</strain>
    </source>
</reference>
<dbReference type="SUPFAM" id="SSF49764">
    <property type="entry name" value="HSP20-like chaperones"/>
    <property type="match status" value="1"/>
</dbReference>
<dbReference type="OrthoDB" id="416217at2759"/>
<dbReference type="GO" id="GO:0006457">
    <property type="term" value="P:protein folding"/>
    <property type="evidence" value="ECO:0007669"/>
    <property type="project" value="TreeGrafter"/>
</dbReference>
<sequence>MSESTPTKPQDEMSKEEQAAHDAKERERERAEQAALPYQWTQDLSTVTVTLPLPKGTKGKDLNVVMGKKKLKVQLKSASEPILEGELFNDIISDESSWTIDDSTLNIELEKLSAHIASHQWWPHVLTHHPKIDTTKIVPENSKLEDLDGETRGMVEKMMFDNRQKAMGKPTSDELKKMEMLEKFKKAHPEMDFSNVSIKHTLPCSAMLLVKGDDSC</sequence>
<dbReference type="PANTHER" id="PTHR12356">
    <property type="entry name" value="NUCLEAR MOVEMENT PROTEIN NUDC"/>
    <property type="match status" value="1"/>
</dbReference>
<dbReference type="VEuPathDB" id="FungiDB:I303_01409"/>
<proteinExistence type="predicted"/>
<dbReference type="EMBL" id="CP144530">
    <property type="protein sequence ID" value="WWC58855.1"/>
    <property type="molecule type" value="Genomic_DNA"/>
</dbReference>
<dbReference type="InterPro" id="IPR007052">
    <property type="entry name" value="CS_dom"/>
</dbReference>
<evidence type="ECO:0000256" key="4">
    <source>
        <dbReference type="ARBA" id="ARBA00068398"/>
    </source>
</evidence>
<feature type="compositionally biased region" description="Basic and acidic residues" evidence="5">
    <location>
        <begin position="9"/>
        <end position="32"/>
    </location>
</feature>
<dbReference type="Proteomes" id="UP000078595">
    <property type="component" value="Chromosome 1"/>
</dbReference>
<dbReference type="RefSeq" id="XP_018267422.1">
    <property type="nucleotide sequence ID" value="XM_018404768.1"/>
</dbReference>
<comment type="subcellular location">
    <subcellularLocation>
        <location evidence="1">Cytoplasm</location>
    </subcellularLocation>
</comment>
<dbReference type="InterPro" id="IPR008978">
    <property type="entry name" value="HSP20-like_chaperone"/>
</dbReference>
<organism evidence="7">
    <name type="scientific">Kwoniella dejecticola CBS 10117</name>
    <dbReference type="NCBI Taxonomy" id="1296121"/>
    <lineage>
        <taxon>Eukaryota</taxon>
        <taxon>Fungi</taxon>
        <taxon>Dikarya</taxon>
        <taxon>Basidiomycota</taxon>
        <taxon>Agaricomycotina</taxon>
        <taxon>Tremellomycetes</taxon>
        <taxon>Tremellales</taxon>
        <taxon>Cryptococcaceae</taxon>
        <taxon>Kwoniella</taxon>
    </lineage>
</organism>
<keyword evidence="9" id="KW-1185">Reference proteome</keyword>
<name>A0A1A6AHM7_9TREE</name>
<evidence type="ECO:0000313" key="7">
    <source>
        <dbReference type="EMBL" id="OBR89580.1"/>
    </source>
</evidence>
<evidence type="ECO:0000259" key="6">
    <source>
        <dbReference type="PROSITE" id="PS51203"/>
    </source>
</evidence>